<dbReference type="GO" id="GO:0043190">
    <property type="term" value="C:ATP-binding cassette (ABC) transporter complex"/>
    <property type="evidence" value="ECO:0007669"/>
    <property type="project" value="TreeGrafter"/>
</dbReference>
<proteinExistence type="inferred from homology"/>
<dbReference type="Pfam" id="PF00005">
    <property type="entry name" value="ABC_tran"/>
    <property type="match status" value="2"/>
</dbReference>
<keyword evidence="4" id="KW-1003">Cell membrane</keyword>
<accession>A0A2I0QS21</accession>
<feature type="domain" description="ABC transporter" evidence="9">
    <location>
        <begin position="25"/>
        <end position="265"/>
    </location>
</feature>
<evidence type="ECO:0000259" key="9">
    <source>
        <dbReference type="PROSITE" id="PS50893"/>
    </source>
</evidence>
<protein>
    <submittedName>
        <fullName evidence="10">ABC transporter ATP-binding protein</fullName>
    </submittedName>
</protein>
<dbReference type="EMBL" id="PJNH01000003">
    <property type="protein sequence ID" value="PKR77133.1"/>
    <property type="molecule type" value="Genomic_DNA"/>
</dbReference>
<dbReference type="InterPro" id="IPR050095">
    <property type="entry name" value="ECF_ABC_transporter_ATP-bd"/>
</dbReference>
<sequence>MLLERRSKNNVKTVQHNFQNQPPLIELKNFSFGYEKSEWTLNNLSFSINDDETILLMGSSGSGKSSLALCLNGLYPEAVEGYSKGSVLFMGHDISEMKKGVLNQKIGIVFQDPESQFCMITVEDELAFTLENLSVPREEIDCKIGNILQTIGMEKYRHEKIHELSGGQKQKIALAAVLLMEPELLILDEPTANLDPVSSLEFIQLIERIQQEQNISLLVIEHQAEDWQEAASRLIVIDSKGEILLDDKPEYIFTNHQELLNEEGIFLPKEFQDTPALAFTQPKPRVSSEKILSLENVSFSRKSKQILNDISMDIHRREIIAIAGENGAGKSTLLQIISALLPINEGKINFLGQPISEWGENDLRKRMGFVFQNPEHQFITDTVYDELAFGLRLNHADDKKINSTVSELMHFFHLEKEKWKNPFSLSGGQKRRLSVATMLDETPDLLLFDEPTFGQDAKTSSELMKKMIELTEMGVAIVMVTHDMELVDRYCDRVMVLNEGSIAFQGKPKSLWRNNELLNRSRLRKPHRVRFRNDMDEEAVYDLLY</sequence>
<keyword evidence="5" id="KW-0547">Nucleotide-binding</keyword>
<dbReference type="FunFam" id="3.40.50.300:FF:000224">
    <property type="entry name" value="Energy-coupling factor transporter ATP-binding protein EcfA"/>
    <property type="match status" value="1"/>
</dbReference>
<evidence type="ECO:0000256" key="4">
    <source>
        <dbReference type="ARBA" id="ARBA00022475"/>
    </source>
</evidence>
<comment type="caution">
    <text evidence="10">The sequence shown here is derived from an EMBL/GenBank/DDBJ whole genome shotgun (WGS) entry which is preliminary data.</text>
</comment>
<keyword evidence="8" id="KW-0472">Membrane</keyword>
<evidence type="ECO:0000256" key="5">
    <source>
        <dbReference type="ARBA" id="ARBA00022741"/>
    </source>
</evidence>
<feature type="domain" description="ABC transporter" evidence="9">
    <location>
        <begin position="292"/>
        <end position="524"/>
    </location>
</feature>
<keyword evidence="7" id="KW-1278">Translocase</keyword>
<dbReference type="InterPro" id="IPR015856">
    <property type="entry name" value="ABC_transpr_CbiO/EcfA_su"/>
</dbReference>
<dbReference type="InterPro" id="IPR003593">
    <property type="entry name" value="AAA+_ATPase"/>
</dbReference>
<dbReference type="AlphaFoldDB" id="A0A2I0QS21"/>
<dbReference type="GO" id="GO:0042626">
    <property type="term" value="F:ATPase-coupled transmembrane transporter activity"/>
    <property type="evidence" value="ECO:0007669"/>
    <property type="project" value="TreeGrafter"/>
</dbReference>
<dbReference type="NCBIfam" id="NF010167">
    <property type="entry name" value="PRK13648.1"/>
    <property type="match status" value="2"/>
</dbReference>
<evidence type="ECO:0000256" key="1">
    <source>
        <dbReference type="ARBA" id="ARBA00004202"/>
    </source>
</evidence>
<keyword evidence="3" id="KW-0813">Transport</keyword>
<dbReference type="InterPro" id="IPR027417">
    <property type="entry name" value="P-loop_NTPase"/>
</dbReference>
<comment type="similarity">
    <text evidence="2">Belongs to the ABC transporter superfamily.</text>
</comment>
<dbReference type="GO" id="GO:0005524">
    <property type="term" value="F:ATP binding"/>
    <property type="evidence" value="ECO:0007669"/>
    <property type="project" value="UniProtKB-KW"/>
</dbReference>
<evidence type="ECO:0000313" key="11">
    <source>
        <dbReference type="Proteomes" id="UP000243524"/>
    </source>
</evidence>
<evidence type="ECO:0000256" key="6">
    <source>
        <dbReference type="ARBA" id="ARBA00022840"/>
    </source>
</evidence>
<dbReference type="SMART" id="SM00382">
    <property type="entry name" value="AAA"/>
    <property type="match status" value="2"/>
</dbReference>
<organism evidence="10 11">
    <name type="scientific">Halalkalibacillus sediminis</name>
    <dbReference type="NCBI Taxonomy" id="2018042"/>
    <lineage>
        <taxon>Bacteria</taxon>
        <taxon>Bacillati</taxon>
        <taxon>Bacillota</taxon>
        <taxon>Bacilli</taxon>
        <taxon>Bacillales</taxon>
        <taxon>Bacillaceae</taxon>
        <taxon>Halalkalibacillus</taxon>
    </lineage>
</organism>
<keyword evidence="6 10" id="KW-0067">ATP-binding</keyword>
<dbReference type="PANTHER" id="PTHR43553">
    <property type="entry name" value="HEAVY METAL TRANSPORTER"/>
    <property type="match status" value="1"/>
</dbReference>
<dbReference type="InterPro" id="IPR003439">
    <property type="entry name" value="ABC_transporter-like_ATP-bd"/>
</dbReference>
<evidence type="ECO:0000256" key="8">
    <source>
        <dbReference type="ARBA" id="ARBA00023136"/>
    </source>
</evidence>
<dbReference type="CDD" id="cd03225">
    <property type="entry name" value="ABC_cobalt_CbiO_domain1"/>
    <property type="match status" value="2"/>
</dbReference>
<dbReference type="Proteomes" id="UP000243524">
    <property type="component" value="Unassembled WGS sequence"/>
</dbReference>
<dbReference type="PROSITE" id="PS50893">
    <property type="entry name" value="ABC_TRANSPORTER_2"/>
    <property type="match status" value="2"/>
</dbReference>
<gene>
    <name evidence="10" type="ORF">CEY16_10330</name>
</gene>
<dbReference type="SUPFAM" id="SSF52540">
    <property type="entry name" value="P-loop containing nucleoside triphosphate hydrolases"/>
    <property type="match status" value="2"/>
</dbReference>
<dbReference type="PANTHER" id="PTHR43553:SF19">
    <property type="entry name" value="HMP_THIAMINE IMPORT ATP-BINDING PROTEIN YKOD-RELATED"/>
    <property type="match status" value="1"/>
</dbReference>
<reference evidence="10 11" key="1">
    <citation type="submission" date="2017-06" db="EMBL/GenBank/DDBJ databases">
        <title>the draft geome sequence of Illustriluteabacillus marina B3227.</title>
        <authorList>
            <person name="He R.-H."/>
            <person name="Du Z.-J."/>
        </authorList>
    </citation>
    <scope>NUCLEOTIDE SEQUENCE [LARGE SCALE GENOMIC DNA]</scope>
    <source>
        <strain evidence="10 11">B3227</strain>
    </source>
</reference>
<dbReference type="PROSITE" id="PS00211">
    <property type="entry name" value="ABC_TRANSPORTER_1"/>
    <property type="match status" value="2"/>
</dbReference>
<evidence type="ECO:0000256" key="7">
    <source>
        <dbReference type="ARBA" id="ARBA00022967"/>
    </source>
</evidence>
<evidence type="ECO:0000256" key="2">
    <source>
        <dbReference type="ARBA" id="ARBA00005417"/>
    </source>
</evidence>
<dbReference type="Gene3D" id="3.40.50.300">
    <property type="entry name" value="P-loop containing nucleotide triphosphate hydrolases"/>
    <property type="match status" value="2"/>
</dbReference>
<keyword evidence="11" id="KW-1185">Reference proteome</keyword>
<dbReference type="InterPro" id="IPR017871">
    <property type="entry name" value="ABC_transporter-like_CS"/>
</dbReference>
<name>A0A2I0QS21_9BACI</name>
<dbReference type="GO" id="GO:0016887">
    <property type="term" value="F:ATP hydrolysis activity"/>
    <property type="evidence" value="ECO:0007669"/>
    <property type="project" value="InterPro"/>
</dbReference>
<evidence type="ECO:0000313" key="10">
    <source>
        <dbReference type="EMBL" id="PKR77133.1"/>
    </source>
</evidence>
<comment type="subcellular location">
    <subcellularLocation>
        <location evidence="1">Cell membrane</location>
        <topology evidence="1">Peripheral membrane protein</topology>
    </subcellularLocation>
</comment>
<evidence type="ECO:0000256" key="3">
    <source>
        <dbReference type="ARBA" id="ARBA00022448"/>
    </source>
</evidence>
<dbReference type="OrthoDB" id="501320at2"/>
<dbReference type="GO" id="GO:0015087">
    <property type="term" value="F:cobalt ion transmembrane transporter activity"/>
    <property type="evidence" value="ECO:0007669"/>
    <property type="project" value="UniProtKB-ARBA"/>
</dbReference>